<feature type="compositionally biased region" description="Acidic residues" evidence="4">
    <location>
        <begin position="103"/>
        <end position="116"/>
    </location>
</feature>
<protein>
    <recommendedName>
        <fullName evidence="7">60S acidic ribosomal protein P2</fullName>
    </recommendedName>
</protein>
<dbReference type="Gene3D" id="1.10.10.1410">
    <property type="match status" value="1"/>
</dbReference>
<evidence type="ECO:0000313" key="6">
    <source>
        <dbReference type="EMBL" id="CAD8825963.1"/>
    </source>
</evidence>
<dbReference type="EMBL" id="HBFQ01000478">
    <property type="protein sequence ID" value="CAD8825963.1"/>
    <property type="molecule type" value="Transcribed_RNA"/>
</dbReference>
<evidence type="ECO:0000256" key="2">
    <source>
        <dbReference type="ARBA" id="ARBA00022980"/>
    </source>
</evidence>
<feature type="compositionally biased region" description="Gly residues" evidence="4">
    <location>
        <begin position="70"/>
        <end position="91"/>
    </location>
</feature>
<dbReference type="Pfam" id="PF00428">
    <property type="entry name" value="Ribosomal_60s"/>
    <property type="match status" value="1"/>
</dbReference>
<reference evidence="6" key="1">
    <citation type="submission" date="2021-01" db="EMBL/GenBank/DDBJ databases">
        <authorList>
            <person name="Corre E."/>
            <person name="Pelletier E."/>
            <person name="Niang G."/>
            <person name="Scheremetjew M."/>
            <person name="Finn R."/>
            <person name="Kale V."/>
            <person name="Holt S."/>
            <person name="Cochrane G."/>
            <person name="Meng A."/>
            <person name="Brown T."/>
            <person name="Cohen L."/>
        </authorList>
    </citation>
    <scope>NUCLEOTIDE SEQUENCE</scope>
</reference>
<dbReference type="EMBL" id="HBFQ01000477">
    <property type="protein sequence ID" value="CAD8825962.1"/>
    <property type="molecule type" value="Transcribed_RNA"/>
</dbReference>
<organism evidence="6">
    <name type="scientific">Noctiluca scintillans</name>
    <name type="common">Sea sparkle</name>
    <name type="synonym">Red tide dinoflagellate</name>
    <dbReference type="NCBI Taxonomy" id="2966"/>
    <lineage>
        <taxon>Eukaryota</taxon>
        <taxon>Sar</taxon>
        <taxon>Alveolata</taxon>
        <taxon>Dinophyceae</taxon>
        <taxon>Noctilucales</taxon>
        <taxon>Noctilucaceae</taxon>
        <taxon>Noctiluca</taxon>
    </lineage>
</organism>
<keyword evidence="2" id="KW-0689">Ribosomal protein</keyword>
<proteinExistence type="inferred from homology"/>
<dbReference type="FunFam" id="1.10.10.1410:FF:000002">
    <property type="entry name" value="60S acidic ribosomal protein P2"/>
    <property type="match status" value="1"/>
</dbReference>
<comment type="similarity">
    <text evidence="1">Belongs to the eukaryotic ribosomal protein P1/P2 family.</text>
</comment>
<dbReference type="HAMAP" id="MF_01478">
    <property type="entry name" value="Ribosomal_L12_arch"/>
    <property type="match status" value="1"/>
</dbReference>
<evidence type="ECO:0000313" key="5">
    <source>
        <dbReference type="EMBL" id="CAD8825962.1"/>
    </source>
</evidence>
<feature type="region of interest" description="Disordered" evidence="4">
    <location>
        <begin position="70"/>
        <end position="116"/>
    </location>
</feature>
<dbReference type="InterPro" id="IPR038716">
    <property type="entry name" value="P1/P2_N_sf"/>
</dbReference>
<dbReference type="InterPro" id="IPR027534">
    <property type="entry name" value="Ribosomal_P1/P2"/>
</dbReference>
<dbReference type="InterPro" id="IPR044076">
    <property type="entry name" value="Ribosomal_P2"/>
</dbReference>
<name>A0A6T8RA70_NOCSC</name>
<dbReference type="CDD" id="cd05833">
    <property type="entry name" value="Ribosomal_P2"/>
    <property type="match status" value="1"/>
</dbReference>
<accession>A0A6T8RA70</accession>
<dbReference type="GO" id="GO:0022625">
    <property type="term" value="C:cytosolic large ribosomal subunit"/>
    <property type="evidence" value="ECO:0007669"/>
    <property type="project" value="InterPro"/>
</dbReference>
<dbReference type="PANTHER" id="PTHR21141:SF5">
    <property type="entry name" value="LARGE RIBOSOMAL SUBUNIT PROTEIN P2"/>
    <property type="match status" value="1"/>
</dbReference>
<evidence type="ECO:0000256" key="1">
    <source>
        <dbReference type="ARBA" id="ARBA00005436"/>
    </source>
</evidence>
<dbReference type="AlphaFoldDB" id="A0A6T8RA70"/>
<dbReference type="GO" id="GO:0002182">
    <property type="term" value="P:cytoplasmic translational elongation"/>
    <property type="evidence" value="ECO:0007669"/>
    <property type="project" value="InterPro"/>
</dbReference>
<dbReference type="PANTHER" id="PTHR21141">
    <property type="entry name" value="60S ACIDIC RIBOSOMAL PROTEIN FAMILY MEMBER"/>
    <property type="match status" value="1"/>
</dbReference>
<evidence type="ECO:0000256" key="4">
    <source>
        <dbReference type="SAM" id="MobiDB-lite"/>
    </source>
</evidence>
<dbReference type="GO" id="GO:0003735">
    <property type="term" value="F:structural constituent of ribosome"/>
    <property type="evidence" value="ECO:0007669"/>
    <property type="project" value="InterPro"/>
</dbReference>
<sequence>MGMKYLGAYLMAVIGGKSQPTSEDVKKILEAAAVDVDKDILDVLITEMTGKSAHELIAAGLGKFESCGGGGGGGGAAAASGGGVGGAGAGAGAAKEEEKKVEEEEEEEEMDFDLFG</sequence>
<keyword evidence="3" id="KW-0687">Ribonucleoprotein</keyword>
<evidence type="ECO:0008006" key="7">
    <source>
        <dbReference type="Google" id="ProtNLM"/>
    </source>
</evidence>
<evidence type="ECO:0000256" key="3">
    <source>
        <dbReference type="ARBA" id="ARBA00023274"/>
    </source>
</evidence>
<gene>
    <name evidence="5" type="ORF">NSCI0253_LOCUS308</name>
    <name evidence="6" type="ORF">NSCI0253_LOCUS309</name>
</gene>